<protein>
    <submittedName>
        <fullName evidence="2">40s ribosomal protein s6-like</fullName>
    </submittedName>
</protein>
<gene>
    <name evidence="2" type="ORF">LYPA_23C009822</name>
</gene>
<evidence type="ECO:0000313" key="3">
    <source>
        <dbReference type="Proteomes" id="UP000386466"/>
    </source>
</evidence>
<keyword evidence="2" id="KW-0689">Ribosomal protein</keyword>
<reference evidence="2 3" key="1">
    <citation type="submission" date="2019-01" db="EMBL/GenBank/DDBJ databases">
        <authorList>
            <person name="Alioto T."/>
            <person name="Alioto T."/>
        </authorList>
    </citation>
    <scope>NUCLEOTIDE SEQUENCE [LARGE SCALE GENOMIC DNA]</scope>
</reference>
<proteinExistence type="predicted"/>
<feature type="compositionally biased region" description="Basic and acidic residues" evidence="1">
    <location>
        <begin position="34"/>
        <end position="47"/>
    </location>
</feature>
<feature type="compositionally biased region" description="Polar residues" evidence="1">
    <location>
        <begin position="52"/>
        <end position="62"/>
    </location>
</feature>
<evidence type="ECO:0000313" key="2">
    <source>
        <dbReference type="EMBL" id="VFV47795.1"/>
    </source>
</evidence>
<dbReference type="GO" id="GO:0005840">
    <property type="term" value="C:ribosome"/>
    <property type="evidence" value="ECO:0007669"/>
    <property type="project" value="UniProtKB-KW"/>
</dbReference>
<feature type="compositionally biased region" description="Basic and acidic residues" evidence="1">
    <location>
        <begin position="63"/>
        <end position="75"/>
    </location>
</feature>
<organism evidence="2 3">
    <name type="scientific">Lynx pardinus</name>
    <name type="common">Iberian lynx</name>
    <name type="synonym">Felis pardina</name>
    <dbReference type="NCBI Taxonomy" id="191816"/>
    <lineage>
        <taxon>Eukaryota</taxon>
        <taxon>Metazoa</taxon>
        <taxon>Chordata</taxon>
        <taxon>Craniata</taxon>
        <taxon>Vertebrata</taxon>
        <taxon>Euteleostomi</taxon>
        <taxon>Mammalia</taxon>
        <taxon>Eutheria</taxon>
        <taxon>Laurasiatheria</taxon>
        <taxon>Carnivora</taxon>
        <taxon>Feliformia</taxon>
        <taxon>Felidae</taxon>
        <taxon>Felinae</taxon>
        <taxon>Lynx</taxon>
    </lineage>
</organism>
<keyword evidence="2" id="KW-0687">Ribonucleoprotein</keyword>
<accession>A0A485PNF2</accession>
<feature type="region of interest" description="Disordered" evidence="1">
    <location>
        <begin position="34"/>
        <end position="75"/>
    </location>
</feature>
<evidence type="ECO:0000256" key="1">
    <source>
        <dbReference type="SAM" id="MobiDB-lite"/>
    </source>
</evidence>
<dbReference type="AlphaFoldDB" id="A0A485PNF2"/>
<dbReference type="Proteomes" id="UP000386466">
    <property type="component" value="Unassembled WGS sequence"/>
</dbReference>
<dbReference type="EMBL" id="CAAGRJ010041210">
    <property type="protein sequence ID" value="VFV47795.1"/>
    <property type="molecule type" value="Genomic_DNA"/>
</dbReference>
<sequence>MCPPPQTLAHCFEEAAPEEKQGRGSEYAKLLARRMKEAKEKHQEQIAKRQRLSSPRASTAKSESSERRECCKRNK</sequence>
<name>A0A485PNF2_LYNPA</name>
<keyword evidence="3" id="KW-1185">Reference proteome</keyword>